<proteinExistence type="predicted"/>
<evidence type="ECO:0000313" key="2">
    <source>
        <dbReference type="Proteomes" id="UP000199665"/>
    </source>
</evidence>
<keyword evidence="2" id="KW-1185">Reference proteome</keyword>
<name>A0ABY0YAZ3_9PSED</name>
<reference evidence="1 2" key="1">
    <citation type="submission" date="2016-10" db="EMBL/GenBank/DDBJ databases">
        <authorList>
            <person name="Varghese N."/>
            <person name="Submissions S."/>
        </authorList>
    </citation>
    <scope>NUCLEOTIDE SEQUENCE [LARGE SCALE GENOMIC DNA]</scope>
    <source>
        <strain evidence="1 2">DSM 18327</strain>
    </source>
</reference>
<dbReference type="RefSeq" id="WP_090467662.1">
    <property type="nucleotide sequence ID" value="NZ_FNRV01000001.1"/>
</dbReference>
<gene>
    <name evidence="1" type="ORF">SAMN05216205_4704</name>
</gene>
<dbReference type="EMBL" id="FNRV01000001">
    <property type="protein sequence ID" value="SED25706.1"/>
    <property type="molecule type" value="Genomic_DNA"/>
</dbReference>
<protein>
    <submittedName>
        <fullName evidence="1">Uncharacterized protein</fullName>
    </submittedName>
</protein>
<dbReference type="Proteomes" id="UP000199665">
    <property type="component" value="Unassembled WGS sequence"/>
</dbReference>
<evidence type="ECO:0000313" key="1">
    <source>
        <dbReference type="EMBL" id="SED25706.1"/>
    </source>
</evidence>
<accession>A0ABY0YAZ3</accession>
<comment type="caution">
    <text evidence="1">The sequence shown here is derived from an EMBL/GenBank/DDBJ whole genome shotgun (WGS) entry which is preliminary data.</text>
</comment>
<sequence length="98" mass="11170">MNFQFVLDDLSAQHQADLLTIEKAMGEIPRSAYAVFELKACGLRFHRGLEDTLEFLKTRLSAFHLVPLEMLLESTGFDLETLVKLVKRVPVILKARPQ</sequence>
<organism evidence="1 2">
    <name type="scientific">Pseudomonas mohnii</name>
    <dbReference type="NCBI Taxonomy" id="395600"/>
    <lineage>
        <taxon>Bacteria</taxon>
        <taxon>Pseudomonadati</taxon>
        <taxon>Pseudomonadota</taxon>
        <taxon>Gammaproteobacteria</taxon>
        <taxon>Pseudomonadales</taxon>
        <taxon>Pseudomonadaceae</taxon>
        <taxon>Pseudomonas</taxon>
    </lineage>
</organism>